<dbReference type="InterPro" id="IPR029063">
    <property type="entry name" value="SAM-dependent_MTases_sf"/>
</dbReference>
<keyword evidence="2 5" id="KW-0489">Methyltransferase</keyword>
<evidence type="ECO:0000256" key="5">
    <source>
        <dbReference type="HAMAP-Rule" id="MF_03223"/>
    </source>
</evidence>
<evidence type="ECO:0000313" key="8">
    <source>
        <dbReference type="Proteomes" id="UP000193689"/>
    </source>
</evidence>
<dbReference type="Pfam" id="PF10294">
    <property type="entry name" value="Methyltransf_16"/>
    <property type="match status" value="1"/>
</dbReference>
<comment type="similarity">
    <text evidence="5">Belongs to the class I-like SAM-binding methyltransferase superfamily. EFM7 family.</text>
</comment>
<keyword evidence="8" id="KW-1185">Reference proteome</keyword>
<dbReference type="CDD" id="cd02440">
    <property type="entry name" value="AdoMet_MTases"/>
    <property type="match status" value="1"/>
</dbReference>
<dbReference type="HAMAP" id="MF_03223">
    <property type="entry name" value="Methyltr_EFM7"/>
    <property type="match status" value="1"/>
</dbReference>
<feature type="binding site" evidence="5">
    <location>
        <begin position="84"/>
        <end position="86"/>
    </location>
    <ligand>
        <name>S-adenosyl-L-methionine</name>
        <dbReference type="ChEBI" id="CHEBI:59789"/>
    </ligand>
</feature>
<organism evidence="7 8">
    <name type="scientific">Pseudomassariella vexata</name>
    <dbReference type="NCBI Taxonomy" id="1141098"/>
    <lineage>
        <taxon>Eukaryota</taxon>
        <taxon>Fungi</taxon>
        <taxon>Dikarya</taxon>
        <taxon>Ascomycota</taxon>
        <taxon>Pezizomycotina</taxon>
        <taxon>Sordariomycetes</taxon>
        <taxon>Xylariomycetidae</taxon>
        <taxon>Amphisphaeriales</taxon>
        <taxon>Pseudomassariaceae</taxon>
        <taxon>Pseudomassariella</taxon>
    </lineage>
</organism>
<dbReference type="InParanoid" id="A0A1Y2DTT4"/>
<feature type="binding site" evidence="5">
    <location>
        <position position="58"/>
    </location>
    <ligand>
        <name>S-adenosyl-L-methionine</name>
        <dbReference type="ChEBI" id="CHEBI:59789"/>
    </ligand>
</feature>
<dbReference type="GO" id="GO:0016279">
    <property type="term" value="F:protein-lysine N-methyltransferase activity"/>
    <property type="evidence" value="ECO:0007669"/>
    <property type="project" value="UniProtKB-UniRule"/>
</dbReference>
<dbReference type="InterPro" id="IPR025784">
    <property type="entry name" value="EFM7"/>
</dbReference>
<dbReference type="SUPFAM" id="SSF53335">
    <property type="entry name" value="S-adenosyl-L-methionine-dependent methyltransferases"/>
    <property type="match status" value="1"/>
</dbReference>
<comment type="caution">
    <text evidence="7">The sequence shown here is derived from an EMBL/GenBank/DDBJ whole genome shotgun (WGS) entry which is preliminary data.</text>
</comment>
<reference evidence="7 8" key="1">
    <citation type="submission" date="2016-07" db="EMBL/GenBank/DDBJ databases">
        <title>Pervasive Adenine N6-methylation of Active Genes in Fungi.</title>
        <authorList>
            <consortium name="DOE Joint Genome Institute"/>
            <person name="Mondo S.J."/>
            <person name="Dannebaum R.O."/>
            <person name="Kuo R.C."/>
            <person name="Labutti K."/>
            <person name="Haridas S."/>
            <person name="Kuo A."/>
            <person name="Salamov A."/>
            <person name="Ahrendt S.R."/>
            <person name="Lipzen A."/>
            <person name="Sullivan W."/>
            <person name="Andreopoulos W.B."/>
            <person name="Clum A."/>
            <person name="Lindquist E."/>
            <person name="Daum C."/>
            <person name="Ramamoorthy G.K."/>
            <person name="Gryganskyi A."/>
            <person name="Culley D."/>
            <person name="Magnuson J.K."/>
            <person name="James T.Y."/>
            <person name="O'Malley M.A."/>
            <person name="Stajich J.E."/>
            <person name="Spatafora J.W."/>
            <person name="Visel A."/>
            <person name="Grigoriev I.V."/>
        </authorList>
    </citation>
    <scope>NUCLEOTIDE SEQUENCE [LARGE SCALE GENOMIC DNA]</scope>
    <source>
        <strain evidence="7 8">CBS 129021</strain>
    </source>
</reference>
<dbReference type="GO" id="GO:0005737">
    <property type="term" value="C:cytoplasm"/>
    <property type="evidence" value="ECO:0007669"/>
    <property type="project" value="UniProtKB-SubCell"/>
</dbReference>
<dbReference type="OrthoDB" id="46564at2759"/>
<name>A0A1Y2DTT4_9PEZI</name>
<dbReference type="PANTHER" id="PTHR14614">
    <property type="entry name" value="HEPATOCELLULAR CARCINOMA-ASSOCIATED ANTIGEN"/>
    <property type="match status" value="1"/>
</dbReference>
<dbReference type="PANTHER" id="PTHR14614:SF10">
    <property type="entry name" value="PROTEIN N-TERMINAL AND LYSINE N-METHYLTRANSFERASE EFM7"/>
    <property type="match status" value="1"/>
</dbReference>
<keyword evidence="4 5" id="KW-0949">S-adenosyl-L-methionine</keyword>
<accession>A0A1Y2DTT4</accession>
<evidence type="ECO:0000256" key="1">
    <source>
        <dbReference type="ARBA" id="ARBA00022490"/>
    </source>
</evidence>
<dbReference type="AlphaFoldDB" id="A0A1Y2DTT4"/>
<comment type="function">
    <text evidence="5">S-adenosyl-L-methionine-dependent protein methyltransferase that trimethylates the N-terminal glycine 'Gly-2' of elongation factor 1-alpha, before also catalyzing the mono- and dimethylation of 'Lys-3'.</text>
</comment>
<dbReference type="GO" id="GO:0000183">
    <property type="term" value="P:rDNA heterochromatin formation"/>
    <property type="evidence" value="ECO:0007669"/>
    <property type="project" value="EnsemblFungi"/>
</dbReference>
<comment type="subcellular location">
    <subcellularLocation>
        <location evidence="5">Cytoplasm</location>
    </subcellularLocation>
</comment>
<feature type="binding site" evidence="5">
    <location>
        <position position="139"/>
    </location>
    <ligand>
        <name>S-adenosyl-L-methionine</name>
        <dbReference type="ChEBI" id="CHEBI:59789"/>
    </ligand>
</feature>
<dbReference type="STRING" id="1141098.A0A1Y2DTT4"/>
<evidence type="ECO:0000256" key="4">
    <source>
        <dbReference type="ARBA" id="ARBA00022691"/>
    </source>
</evidence>
<dbReference type="Proteomes" id="UP000193689">
    <property type="component" value="Unassembled WGS sequence"/>
</dbReference>
<feature type="binding site" evidence="5">
    <location>
        <position position="106"/>
    </location>
    <ligand>
        <name>S-adenosyl-L-methionine</name>
        <dbReference type="ChEBI" id="CHEBI:59789"/>
    </ligand>
</feature>
<evidence type="ECO:0000313" key="7">
    <source>
        <dbReference type="EMBL" id="ORY62670.1"/>
    </source>
</evidence>
<dbReference type="EC" id="2.1.1.-" evidence="5"/>
<dbReference type="PROSITE" id="PS51560">
    <property type="entry name" value="SAM_MT_NNT1"/>
    <property type="match status" value="1"/>
</dbReference>
<dbReference type="Gene3D" id="3.40.50.150">
    <property type="entry name" value="Vaccinia Virus protein VP39"/>
    <property type="match status" value="1"/>
</dbReference>
<dbReference type="InterPro" id="IPR019410">
    <property type="entry name" value="Methyltransf_16"/>
</dbReference>
<feature type="region of interest" description="Disordered" evidence="6">
    <location>
        <begin position="1"/>
        <end position="24"/>
    </location>
</feature>
<evidence type="ECO:0000256" key="6">
    <source>
        <dbReference type="SAM" id="MobiDB-lite"/>
    </source>
</evidence>
<dbReference type="EMBL" id="MCFJ01000009">
    <property type="protein sequence ID" value="ORY62670.1"/>
    <property type="molecule type" value="Genomic_DNA"/>
</dbReference>
<dbReference type="GO" id="GO:0071885">
    <property type="term" value="F:N-terminal protein N-methyltransferase activity"/>
    <property type="evidence" value="ECO:0007669"/>
    <property type="project" value="UniProtKB-UniRule"/>
</dbReference>
<dbReference type="GO" id="GO:0032259">
    <property type="term" value="P:methylation"/>
    <property type="evidence" value="ECO:0007669"/>
    <property type="project" value="UniProtKB-KW"/>
</dbReference>
<protein>
    <recommendedName>
        <fullName evidence="5">Protein N-terminal and lysine N-methyltransferase EFM7</fullName>
        <ecNumber evidence="5">2.1.1.-</ecNumber>
    </recommendedName>
    <alternativeName>
        <fullName evidence="5">Elongation factor methyltransferase 7</fullName>
    </alternativeName>
</protein>
<keyword evidence="1 5" id="KW-0963">Cytoplasm</keyword>
<proteinExistence type="inferred from homology"/>
<feature type="binding site" evidence="5">
    <location>
        <position position="165"/>
    </location>
    <ligand>
        <name>S-adenosyl-L-methionine</name>
        <dbReference type="ChEBI" id="CHEBI:59789"/>
    </ligand>
</feature>
<dbReference type="FunCoup" id="A0A1Y2DTT4">
    <property type="interactions" value="137"/>
</dbReference>
<evidence type="ECO:0000256" key="2">
    <source>
        <dbReference type="ARBA" id="ARBA00022603"/>
    </source>
</evidence>
<evidence type="ECO:0000256" key="3">
    <source>
        <dbReference type="ARBA" id="ARBA00022679"/>
    </source>
</evidence>
<gene>
    <name evidence="5" type="primary">EFM7</name>
    <name evidence="7" type="ORF">BCR38DRAFT_347061</name>
</gene>
<keyword evidence="3 5" id="KW-0808">Transferase</keyword>
<sequence length="263" mass="29950">MDSDSDDDNLNATGLFQEPEGYFPPPPEPTTQTYVLQTGESLTLHLIGHHNLWGHLLWNGGRYVARWFEDHPEEVKGKTVLELGAGAGLPSLVAAVLGARKVVMSDYSSRNLVENMQMNIAEARPLVEEGRVVAEGFTWGKDAGSLLASSKSPKRHAKFDVLIQADLVFNHHQHHNLIKTTRETLSRKRESRAYVFFSSYRPWLQHEDLKYFDRAREAGFVVEKVLEEKMETPMFENDPGDVEVQKTVLGFVMRWPEGEWDEE</sequence>